<reference evidence="1" key="1">
    <citation type="journal article" date="2020" name="Biotechnol. Biofuels">
        <title>New insights from the biogas microbiome by comprehensive genome-resolved metagenomics of nearly 1600 species originating from multiple anaerobic digesters.</title>
        <authorList>
            <person name="Campanaro S."/>
            <person name="Treu L."/>
            <person name="Rodriguez-R L.M."/>
            <person name="Kovalovszki A."/>
            <person name="Ziels R.M."/>
            <person name="Maus I."/>
            <person name="Zhu X."/>
            <person name="Kougias P.G."/>
            <person name="Basile A."/>
            <person name="Luo G."/>
            <person name="Schluter A."/>
            <person name="Konstantinidis K.T."/>
            <person name="Angelidaki I."/>
        </authorList>
    </citation>
    <scope>NUCLEOTIDE SEQUENCE</scope>
    <source>
        <strain evidence="1">AS06rmzACSIP_7</strain>
    </source>
</reference>
<dbReference type="Proteomes" id="UP000777265">
    <property type="component" value="Unassembled WGS sequence"/>
</dbReference>
<reference evidence="1" key="2">
    <citation type="submission" date="2020-01" db="EMBL/GenBank/DDBJ databases">
        <authorList>
            <person name="Campanaro S."/>
        </authorList>
    </citation>
    <scope>NUCLEOTIDE SEQUENCE</scope>
    <source>
        <strain evidence="1">AS06rmzACSIP_7</strain>
    </source>
</reference>
<accession>A0A351U698</accession>
<evidence type="ECO:0000313" key="1">
    <source>
        <dbReference type="EMBL" id="NLW36046.1"/>
    </source>
</evidence>
<protein>
    <submittedName>
        <fullName evidence="1">Uncharacterized protein</fullName>
    </submittedName>
</protein>
<dbReference type="STRING" id="909663.GCA_000512235_02041"/>
<sequence>MDIYCSQLGMVTQLTYCLSMNEGLPCRNVIGCWEARVDIMALLKGAFTEEELRKCFSGLPKSRLDRIMEILRAIDKEK</sequence>
<dbReference type="EMBL" id="JAAYEE010000207">
    <property type="protein sequence ID" value="NLW36046.1"/>
    <property type="molecule type" value="Genomic_DNA"/>
</dbReference>
<evidence type="ECO:0000313" key="2">
    <source>
        <dbReference type="Proteomes" id="UP000777265"/>
    </source>
</evidence>
<organism evidence="1 2">
    <name type="scientific">Syntrophorhabdus aromaticivorans</name>
    <dbReference type="NCBI Taxonomy" id="328301"/>
    <lineage>
        <taxon>Bacteria</taxon>
        <taxon>Pseudomonadati</taxon>
        <taxon>Thermodesulfobacteriota</taxon>
        <taxon>Syntrophorhabdia</taxon>
        <taxon>Syntrophorhabdales</taxon>
        <taxon>Syntrophorhabdaceae</taxon>
        <taxon>Syntrophorhabdus</taxon>
    </lineage>
</organism>
<proteinExistence type="predicted"/>
<gene>
    <name evidence="1" type="ORF">GXY80_11290</name>
</gene>
<comment type="caution">
    <text evidence="1">The sequence shown here is derived from an EMBL/GenBank/DDBJ whole genome shotgun (WGS) entry which is preliminary data.</text>
</comment>
<dbReference type="AlphaFoldDB" id="A0A351U698"/>
<name>A0A351U698_9BACT</name>